<protein>
    <submittedName>
        <fullName evidence="1">Uncharacterized protein</fullName>
    </submittedName>
</protein>
<evidence type="ECO:0000313" key="1">
    <source>
        <dbReference type="EMBL" id="JAD82067.1"/>
    </source>
</evidence>
<sequence length="66" mass="6933">MLLVSIQSGLATKACLSSSAPQGHNSAIPLRWRFSSKGKGLLIAEQPLVTTSQEAQGSTTLPVCHQ</sequence>
<reference evidence="1" key="2">
    <citation type="journal article" date="2015" name="Data Brief">
        <title>Shoot transcriptome of the giant reed, Arundo donax.</title>
        <authorList>
            <person name="Barrero R.A."/>
            <person name="Guerrero F.D."/>
            <person name="Moolhuijzen P."/>
            <person name="Goolsby J.A."/>
            <person name="Tidwell J."/>
            <person name="Bellgard S.E."/>
            <person name="Bellgard M.I."/>
        </authorList>
    </citation>
    <scope>NUCLEOTIDE SEQUENCE</scope>
    <source>
        <tissue evidence="1">Shoot tissue taken approximately 20 cm above the soil surface</tissue>
    </source>
</reference>
<dbReference type="EMBL" id="GBRH01215828">
    <property type="protein sequence ID" value="JAD82067.1"/>
    <property type="molecule type" value="Transcribed_RNA"/>
</dbReference>
<organism evidence="1">
    <name type="scientific">Arundo donax</name>
    <name type="common">Giant reed</name>
    <name type="synonym">Donax arundinaceus</name>
    <dbReference type="NCBI Taxonomy" id="35708"/>
    <lineage>
        <taxon>Eukaryota</taxon>
        <taxon>Viridiplantae</taxon>
        <taxon>Streptophyta</taxon>
        <taxon>Embryophyta</taxon>
        <taxon>Tracheophyta</taxon>
        <taxon>Spermatophyta</taxon>
        <taxon>Magnoliopsida</taxon>
        <taxon>Liliopsida</taxon>
        <taxon>Poales</taxon>
        <taxon>Poaceae</taxon>
        <taxon>PACMAD clade</taxon>
        <taxon>Arundinoideae</taxon>
        <taxon>Arundineae</taxon>
        <taxon>Arundo</taxon>
    </lineage>
</organism>
<name>A0A0A9DE94_ARUDO</name>
<accession>A0A0A9DE94</accession>
<proteinExistence type="predicted"/>
<dbReference type="AlphaFoldDB" id="A0A0A9DE94"/>
<reference evidence="1" key="1">
    <citation type="submission" date="2014-09" db="EMBL/GenBank/DDBJ databases">
        <authorList>
            <person name="Magalhaes I.L.F."/>
            <person name="Oliveira U."/>
            <person name="Santos F.R."/>
            <person name="Vidigal T.H.D.A."/>
            <person name="Brescovit A.D."/>
            <person name="Santos A.J."/>
        </authorList>
    </citation>
    <scope>NUCLEOTIDE SEQUENCE</scope>
    <source>
        <tissue evidence="1">Shoot tissue taken approximately 20 cm above the soil surface</tissue>
    </source>
</reference>